<dbReference type="Pfam" id="PF00341">
    <property type="entry name" value="PDGF"/>
    <property type="match status" value="1"/>
</dbReference>
<dbReference type="SUPFAM" id="SSF57501">
    <property type="entry name" value="Cystine-knot cytokines"/>
    <property type="match status" value="1"/>
</dbReference>
<proteinExistence type="inferred from homology"/>
<dbReference type="AlphaFoldDB" id="A0A834MK04"/>
<sequence length="196" mass="22628">MHSRFGGADEDDNDTERSSSQIARPAKCMPELKPVKIIESKDPNIFYIPECTRIERCGGCCSHVLLSCQPTETETVTFSVMKTEYTGNKKLKYVGKELVLVEKHTKCRCNCKVKAEDCNTYQEYIEQECRCSCKNIDEEKKCYKRSSKKLWNPDLCACQCREVTPCSTGYQFDYNDCKCVQSQVKRRYILNAQKET</sequence>
<reference evidence="7" key="1">
    <citation type="submission" date="2020-08" db="EMBL/GenBank/DDBJ databases">
        <title>Genome sequencing and assembly of the red palm weevil Rhynchophorus ferrugineus.</title>
        <authorList>
            <person name="Dias G.B."/>
            <person name="Bergman C.M."/>
            <person name="Manee M."/>
        </authorList>
    </citation>
    <scope>NUCLEOTIDE SEQUENCE</scope>
    <source>
        <strain evidence="7">AA-2017</strain>
        <tissue evidence="7">Whole larva</tissue>
    </source>
</reference>
<dbReference type="GO" id="GO:0051781">
    <property type="term" value="P:positive regulation of cell division"/>
    <property type="evidence" value="ECO:0007669"/>
    <property type="project" value="UniProtKB-KW"/>
</dbReference>
<keyword evidence="8" id="KW-1185">Reference proteome</keyword>
<organism evidence="7 8">
    <name type="scientific">Rhynchophorus ferrugineus</name>
    <name type="common">Red palm weevil</name>
    <name type="synonym">Curculio ferrugineus</name>
    <dbReference type="NCBI Taxonomy" id="354439"/>
    <lineage>
        <taxon>Eukaryota</taxon>
        <taxon>Metazoa</taxon>
        <taxon>Ecdysozoa</taxon>
        <taxon>Arthropoda</taxon>
        <taxon>Hexapoda</taxon>
        <taxon>Insecta</taxon>
        <taxon>Pterygota</taxon>
        <taxon>Neoptera</taxon>
        <taxon>Endopterygota</taxon>
        <taxon>Coleoptera</taxon>
        <taxon>Polyphaga</taxon>
        <taxon>Cucujiformia</taxon>
        <taxon>Curculionidae</taxon>
        <taxon>Dryophthorinae</taxon>
        <taxon>Rhynchophorus</taxon>
    </lineage>
</organism>
<dbReference type="InterPro" id="IPR029034">
    <property type="entry name" value="Cystine-knot_cytokine"/>
</dbReference>
<dbReference type="EMBL" id="JAACXV010000258">
    <property type="protein sequence ID" value="KAF7281129.1"/>
    <property type="molecule type" value="Genomic_DNA"/>
</dbReference>
<dbReference type="SMART" id="SM00141">
    <property type="entry name" value="PDGF"/>
    <property type="match status" value="1"/>
</dbReference>
<gene>
    <name evidence="7" type="ORF">GWI33_005081</name>
</gene>
<evidence type="ECO:0000313" key="7">
    <source>
        <dbReference type="EMBL" id="KAF7281129.1"/>
    </source>
</evidence>
<dbReference type="GO" id="GO:0008083">
    <property type="term" value="F:growth factor activity"/>
    <property type="evidence" value="ECO:0007669"/>
    <property type="project" value="UniProtKB-KW"/>
</dbReference>
<feature type="region of interest" description="Disordered" evidence="5">
    <location>
        <begin position="1"/>
        <end position="23"/>
    </location>
</feature>
<protein>
    <recommendedName>
        <fullName evidence="6">Platelet-derived growth factor (PDGF) family profile domain-containing protein</fullName>
    </recommendedName>
</protein>
<dbReference type="OrthoDB" id="8878063at2759"/>
<dbReference type="Gene3D" id="2.10.90.10">
    <property type="entry name" value="Cystine-knot cytokines"/>
    <property type="match status" value="1"/>
</dbReference>
<evidence type="ECO:0000256" key="1">
    <source>
        <dbReference type="ARBA" id="ARBA00006686"/>
    </source>
</evidence>
<evidence type="ECO:0000259" key="6">
    <source>
        <dbReference type="PROSITE" id="PS50278"/>
    </source>
</evidence>
<comment type="caution">
    <text evidence="7">The sequence shown here is derived from an EMBL/GenBank/DDBJ whole genome shotgun (WGS) entry which is preliminary data.</text>
</comment>
<keyword evidence="3" id="KW-0497">Mitogen</keyword>
<dbReference type="PROSITE" id="PS50278">
    <property type="entry name" value="PDGF_2"/>
    <property type="match status" value="1"/>
</dbReference>
<dbReference type="PANTHER" id="PTHR11633:SF1">
    <property type="entry name" value="LD28763P"/>
    <property type="match status" value="1"/>
</dbReference>
<dbReference type="PANTHER" id="PTHR11633">
    <property type="entry name" value="PLATELET-DERIVED GROWTH FACTOR"/>
    <property type="match status" value="1"/>
</dbReference>
<evidence type="ECO:0000256" key="4">
    <source>
        <dbReference type="RuleBase" id="RU003818"/>
    </source>
</evidence>
<evidence type="ECO:0000256" key="2">
    <source>
        <dbReference type="ARBA" id="ARBA00023030"/>
    </source>
</evidence>
<evidence type="ECO:0000313" key="8">
    <source>
        <dbReference type="Proteomes" id="UP000625711"/>
    </source>
</evidence>
<feature type="domain" description="Platelet-derived growth factor (PDGF) family profile" evidence="6">
    <location>
        <begin position="45"/>
        <end position="114"/>
    </location>
</feature>
<dbReference type="GO" id="GO:0008284">
    <property type="term" value="P:positive regulation of cell population proliferation"/>
    <property type="evidence" value="ECO:0007669"/>
    <property type="project" value="TreeGrafter"/>
</dbReference>
<evidence type="ECO:0000256" key="5">
    <source>
        <dbReference type="SAM" id="MobiDB-lite"/>
    </source>
</evidence>
<dbReference type="GO" id="GO:0070851">
    <property type="term" value="F:growth factor receptor binding"/>
    <property type="evidence" value="ECO:0007669"/>
    <property type="project" value="TreeGrafter"/>
</dbReference>
<accession>A0A834MK04</accession>
<comment type="similarity">
    <text evidence="1 4">Belongs to the PDGF/VEGF growth factor family.</text>
</comment>
<dbReference type="Proteomes" id="UP000625711">
    <property type="component" value="Unassembled WGS sequence"/>
</dbReference>
<dbReference type="GO" id="GO:0005615">
    <property type="term" value="C:extracellular space"/>
    <property type="evidence" value="ECO:0007669"/>
    <property type="project" value="TreeGrafter"/>
</dbReference>
<dbReference type="InterPro" id="IPR000072">
    <property type="entry name" value="PDGF/VEGF_dom"/>
</dbReference>
<dbReference type="GO" id="GO:0016020">
    <property type="term" value="C:membrane"/>
    <property type="evidence" value="ECO:0007669"/>
    <property type="project" value="InterPro"/>
</dbReference>
<keyword evidence="2 4" id="KW-0339">Growth factor</keyword>
<name>A0A834MK04_RHYFE</name>
<evidence type="ECO:0000256" key="3">
    <source>
        <dbReference type="ARBA" id="ARBA00023246"/>
    </source>
</evidence>